<dbReference type="InterPro" id="IPR050312">
    <property type="entry name" value="IolE/XylAMocC-like"/>
</dbReference>
<sequence length="245" mass="27395">MGHPCRISLPQQPVGLGAHGQGDAASGIAVSMISDYVDLAAGEESFIGAKLKWARLISLARLFETNKIRIFAGNRPSGSATEQDWETCTGYVRELARTAAEYGIYTIIETHPNTFADGLASTLRLIRQTEHDFLGINLDILHLWEAGCEPLAAMRELEPWTMNYHLKNVRSRDKLQVFDPSNVYSPSGSREGMVSLAEGAVDFVPVIRALRQARYAHSASLEWFGQEPYRFLRNELQWLLKLTDD</sequence>
<dbReference type="EMBL" id="CP041969">
    <property type="protein sequence ID" value="QMV43958.1"/>
    <property type="molecule type" value="Genomic_DNA"/>
</dbReference>
<accession>A0A7G5C424</accession>
<reference evidence="2 3" key="1">
    <citation type="submission" date="2019-07" db="EMBL/GenBank/DDBJ databases">
        <authorList>
            <person name="Kim J.K."/>
            <person name="Cheong H.-M."/>
            <person name="Choi Y."/>
            <person name="Hwang K.J."/>
            <person name="Lee S."/>
            <person name="Choi C."/>
        </authorList>
    </citation>
    <scope>NUCLEOTIDE SEQUENCE [LARGE SCALE GENOMIC DNA]</scope>
    <source>
        <strain evidence="2 3">KS 22</strain>
    </source>
</reference>
<dbReference type="Pfam" id="PF01261">
    <property type="entry name" value="AP_endonuc_2"/>
    <property type="match status" value="1"/>
</dbReference>
<evidence type="ECO:0000259" key="1">
    <source>
        <dbReference type="Pfam" id="PF01261"/>
    </source>
</evidence>
<dbReference type="Proteomes" id="UP000515679">
    <property type="component" value="Chromosome"/>
</dbReference>
<dbReference type="PANTHER" id="PTHR12110">
    <property type="entry name" value="HYDROXYPYRUVATE ISOMERASE"/>
    <property type="match status" value="1"/>
</dbReference>
<dbReference type="PANTHER" id="PTHR12110:SF21">
    <property type="entry name" value="XYLOSE ISOMERASE-LIKE TIM BARREL DOMAIN-CONTAINING PROTEIN"/>
    <property type="match status" value="1"/>
</dbReference>
<evidence type="ECO:0000313" key="2">
    <source>
        <dbReference type="EMBL" id="QMV43958.1"/>
    </source>
</evidence>
<dbReference type="KEGG" id="cchl:FPL14_24360"/>
<name>A0A7G5C424_9BACL</name>
<dbReference type="AlphaFoldDB" id="A0A7G5C424"/>
<dbReference type="InterPro" id="IPR013022">
    <property type="entry name" value="Xyl_isomerase-like_TIM-brl"/>
</dbReference>
<dbReference type="GO" id="GO:0016853">
    <property type="term" value="F:isomerase activity"/>
    <property type="evidence" value="ECO:0007669"/>
    <property type="project" value="UniProtKB-KW"/>
</dbReference>
<evidence type="ECO:0000313" key="3">
    <source>
        <dbReference type="Proteomes" id="UP000515679"/>
    </source>
</evidence>
<feature type="domain" description="Xylose isomerase-like TIM barrel" evidence="1">
    <location>
        <begin position="27"/>
        <end position="240"/>
    </location>
</feature>
<organism evidence="2 3">
    <name type="scientific">Cohnella cholangitidis</name>
    <dbReference type="NCBI Taxonomy" id="2598458"/>
    <lineage>
        <taxon>Bacteria</taxon>
        <taxon>Bacillati</taxon>
        <taxon>Bacillota</taxon>
        <taxon>Bacilli</taxon>
        <taxon>Bacillales</taxon>
        <taxon>Paenibacillaceae</taxon>
        <taxon>Cohnella</taxon>
    </lineage>
</organism>
<gene>
    <name evidence="2" type="ORF">FPL14_24360</name>
</gene>
<dbReference type="RefSeq" id="WP_182300191.1">
    <property type="nucleotide sequence ID" value="NZ_CP041969.1"/>
</dbReference>
<keyword evidence="2" id="KW-0413">Isomerase</keyword>
<dbReference type="InterPro" id="IPR036237">
    <property type="entry name" value="Xyl_isomerase-like_sf"/>
</dbReference>
<proteinExistence type="predicted"/>
<keyword evidence="3" id="KW-1185">Reference proteome</keyword>
<dbReference type="Gene3D" id="3.20.20.150">
    <property type="entry name" value="Divalent-metal-dependent TIM barrel enzymes"/>
    <property type="match status" value="1"/>
</dbReference>
<dbReference type="SUPFAM" id="SSF51658">
    <property type="entry name" value="Xylose isomerase-like"/>
    <property type="match status" value="1"/>
</dbReference>
<protein>
    <submittedName>
        <fullName evidence="2">Sugar phosphate isomerase/epimerase</fullName>
    </submittedName>
</protein>